<keyword evidence="6" id="KW-1185">Reference proteome</keyword>
<evidence type="ECO:0000256" key="3">
    <source>
        <dbReference type="HAMAP-Rule" id="MF_00376"/>
    </source>
</evidence>
<dbReference type="EMBL" id="AP026803">
    <property type="protein sequence ID" value="BDR60747.1"/>
    <property type="molecule type" value="Genomic_DNA"/>
</dbReference>
<keyword evidence="3" id="KW-0173">Coenzyme A biosynthesis</keyword>
<name>A0ABM8BHH0_9LACO</name>
<organism evidence="5 6">
    <name type="scientific">Lactobacillus xylocopicola</name>
    <dbReference type="NCBI Taxonomy" id="2976676"/>
    <lineage>
        <taxon>Bacteria</taxon>
        <taxon>Bacillati</taxon>
        <taxon>Bacillota</taxon>
        <taxon>Bacilli</taxon>
        <taxon>Lactobacillales</taxon>
        <taxon>Lactobacillaceae</taxon>
        <taxon>Lactobacillus</taxon>
    </lineage>
</organism>
<evidence type="ECO:0000256" key="1">
    <source>
        <dbReference type="ARBA" id="ARBA00022741"/>
    </source>
</evidence>
<dbReference type="NCBIfam" id="TIGR00152">
    <property type="entry name" value="dephospho-CoA kinase"/>
    <property type="match status" value="1"/>
</dbReference>
<gene>
    <name evidence="3 5" type="primary">coaE</name>
    <name evidence="5" type="ORF">KIM322_10080</name>
</gene>
<dbReference type="InterPro" id="IPR001977">
    <property type="entry name" value="Depp_CoAkinase"/>
</dbReference>
<dbReference type="GO" id="GO:0016301">
    <property type="term" value="F:kinase activity"/>
    <property type="evidence" value="ECO:0007669"/>
    <property type="project" value="UniProtKB-KW"/>
</dbReference>
<dbReference type="SUPFAM" id="SSF52540">
    <property type="entry name" value="P-loop containing nucleoside triphosphate hydrolases"/>
    <property type="match status" value="1"/>
</dbReference>
<dbReference type="CDD" id="cd02022">
    <property type="entry name" value="DPCK"/>
    <property type="match status" value="1"/>
</dbReference>
<feature type="binding site" evidence="3">
    <location>
        <begin position="12"/>
        <end position="17"/>
    </location>
    <ligand>
        <name>ATP</name>
        <dbReference type="ChEBI" id="CHEBI:30616"/>
    </ligand>
</feature>
<sequence length="200" mass="21989">MTLVLGLTGGIASGKSTADRFFSQNQVPLIDSDQIAHDLLNVGAAGYAAVVEQFGPAIVNSDQSINRAKLGQLVFAKPAQREVLNNITHPLIFREIQTKITQNRQAKVPLVVFDAPLLFESGGQKYCDRTLLIALPAQLQLERLMARDRLSRQAALERIHSQMSLAQKAKLADYVIANTGTIEELESKLKKLLGELKKED</sequence>
<comment type="subcellular location">
    <subcellularLocation>
        <location evidence="3">Cytoplasm</location>
    </subcellularLocation>
</comment>
<keyword evidence="3 5" id="KW-0418">Kinase</keyword>
<proteinExistence type="inferred from homology"/>
<comment type="function">
    <text evidence="3">Catalyzes the phosphorylation of the 3'-hydroxyl group of dephosphocoenzyme A to form coenzyme A.</text>
</comment>
<dbReference type="PANTHER" id="PTHR10695">
    <property type="entry name" value="DEPHOSPHO-COA KINASE-RELATED"/>
    <property type="match status" value="1"/>
</dbReference>
<accession>A0ABM8BHH0</accession>
<comment type="similarity">
    <text evidence="3">Belongs to the CoaE family.</text>
</comment>
<dbReference type="PROSITE" id="PS51219">
    <property type="entry name" value="DPCK"/>
    <property type="match status" value="1"/>
</dbReference>
<dbReference type="Pfam" id="PF01121">
    <property type="entry name" value="CoaE"/>
    <property type="match status" value="1"/>
</dbReference>
<evidence type="ECO:0000256" key="4">
    <source>
        <dbReference type="NCBIfam" id="TIGR00152"/>
    </source>
</evidence>
<dbReference type="HAMAP" id="MF_00376">
    <property type="entry name" value="Dephospho_CoA_kinase"/>
    <property type="match status" value="1"/>
</dbReference>
<dbReference type="Proteomes" id="UP001321741">
    <property type="component" value="Chromosome"/>
</dbReference>
<reference evidence="5 6" key="1">
    <citation type="journal article" date="2023" name="Microbiol. Spectr.">
        <title>Symbiosis of Carpenter Bees with Uncharacterized Lactic Acid Bacteria Showing NAD Auxotrophy.</title>
        <authorList>
            <person name="Kawasaki S."/>
            <person name="Ozawa K."/>
            <person name="Mori T."/>
            <person name="Yamamoto A."/>
            <person name="Ito M."/>
            <person name="Ohkuma M."/>
            <person name="Sakamoto M."/>
            <person name="Matsutani M."/>
        </authorList>
    </citation>
    <scope>NUCLEOTIDE SEQUENCE [LARGE SCALE GENOMIC DNA]</scope>
    <source>
        <strain evidence="5 6">Kim32-2</strain>
    </source>
</reference>
<protein>
    <recommendedName>
        <fullName evidence="3 4">Dephospho-CoA kinase</fullName>
        <ecNumber evidence="3 4">2.7.1.24</ecNumber>
    </recommendedName>
    <alternativeName>
        <fullName evidence="3">Dephosphocoenzyme A kinase</fullName>
    </alternativeName>
</protein>
<keyword evidence="3" id="KW-0808">Transferase</keyword>
<dbReference type="Gene3D" id="3.40.50.300">
    <property type="entry name" value="P-loop containing nucleotide triphosphate hydrolases"/>
    <property type="match status" value="1"/>
</dbReference>
<evidence type="ECO:0000313" key="5">
    <source>
        <dbReference type="EMBL" id="BDR60747.1"/>
    </source>
</evidence>
<dbReference type="InterPro" id="IPR027417">
    <property type="entry name" value="P-loop_NTPase"/>
</dbReference>
<dbReference type="EC" id="2.7.1.24" evidence="3 4"/>
<keyword evidence="1 3" id="KW-0547">Nucleotide-binding</keyword>
<dbReference type="PANTHER" id="PTHR10695:SF46">
    <property type="entry name" value="BIFUNCTIONAL COENZYME A SYNTHASE-RELATED"/>
    <property type="match status" value="1"/>
</dbReference>
<evidence type="ECO:0000313" key="6">
    <source>
        <dbReference type="Proteomes" id="UP001321741"/>
    </source>
</evidence>
<evidence type="ECO:0000256" key="2">
    <source>
        <dbReference type="ARBA" id="ARBA00022840"/>
    </source>
</evidence>
<comment type="catalytic activity">
    <reaction evidence="3">
        <text>3'-dephospho-CoA + ATP = ADP + CoA + H(+)</text>
        <dbReference type="Rhea" id="RHEA:18245"/>
        <dbReference type="ChEBI" id="CHEBI:15378"/>
        <dbReference type="ChEBI" id="CHEBI:30616"/>
        <dbReference type="ChEBI" id="CHEBI:57287"/>
        <dbReference type="ChEBI" id="CHEBI:57328"/>
        <dbReference type="ChEBI" id="CHEBI:456216"/>
        <dbReference type="EC" id="2.7.1.24"/>
    </reaction>
</comment>
<keyword evidence="3" id="KW-0963">Cytoplasm</keyword>
<dbReference type="RefSeq" id="WP_317636997.1">
    <property type="nucleotide sequence ID" value="NZ_AP026803.1"/>
</dbReference>
<keyword evidence="2 3" id="KW-0067">ATP-binding</keyword>
<comment type="pathway">
    <text evidence="3">Cofactor biosynthesis; coenzyme A biosynthesis; CoA from (R)-pantothenate: step 5/5.</text>
</comment>